<feature type="transmembrane region" description="Helical" evidence="6">
    <location>
        <begin position="105"/>
        <end position="126"/>
    </location>
</feature>
<dbReference type="AlphaFoldDB" id="A0A4P7SNL0"/>
<keyword evidence="2" id="KW-1003">Cell membrane</keyword>
<evidence type="ECO:0000313" key="8">
    <source>
        <dbReference type="EMBL" id="QCB94203.1"/>
    </source>
</evidence>
<evidence type="ECO:0000313" key="9">
    <source>
        <dbReference type="Proteomes" id="UP000296469"/>
    </source>
</evidence>
<dbReference type="PANTHER" id="PTHR34187">
    <property type="entry name" value="FGR18P"/>
    <property type="match status" value="1"/>
</dbReference>
<evidence type="ECO:0000256" key="6">
    <source>
        <dbReference type="SAM" id="Phobius"/>
    </source>
</evidence>
<protein>
    <submittedName>
        <fullName evidence="8">DUF202 domain-containing protein</fullName>
    </submittedName>
</protein>
<name>A0A4P7SNL0_9CELL</name>
<reference evidence="8 9" key="1">
    <citation type="submission" date="2019-04" db="EMBL/GenBank/DDBJ databases">
        <title>Isolation and identification of Cellulomonas shaoxiangyii sp. Nov. isolated from feces of the Tibetan antelopes (Pantholops hodgsonii) in the Qinghai-Tibet plateau of China.</title>
        <authorList>
            <person name="Tian Z."/>
        </authorList>
    </citation>
    <scope>NUCLEOTIDE SEQUENCE [LARGE SCALE GENOMIC DNA]</scope>
    <source>
        <strain evidence="8 9">Z28</strain>
    </source>
</reference>
<dbReference type="Pfam" id="PF02656">
    <property type="entry name" value="DUF202"/>
    <property type="match status" value="1"/>
</dbReference>
<comment type="subcellular location">
    <subcellularLocation>
        <location evidence="1">Cell membrane</location>
        <topology evidence="1">Multi-pass membrane protein</topology>
    </subcellularLocation>
</comment>
<keyword evidence="5 6" id="KW-0472">Membrane</keyword>
<dbReference type="InterPro" id="IPR052053">
    <property type="entry name" value="IM_YidH-like"/>
</dbReference>
<keyword evidence="4 6" id="KW-1133">Transmembrane helix</keyword>
<organism evidence="8 9">
    <name type="scientific">Cellulomonas shaoxiangyii</name>
    <dbReference type="NCBI Taxonomy" id="2566013"/>
    <lineage>
        <taxon>Bacteria</taxon>
        <taxon>Bacillati</taxon>
        <taxon>Actinomycetota</taxon>
        <taxon>Actinomycetes</taxon>
        <taxon>Micrococcales</taxon>
        <taxon>Cellulomonadaceae</taxon>
        <taxon>Cellulomonas</taxon>
    </lineage>
</organism>
<evidence type="ECO:0000256" key="2">
    <source>
        <dbReference type="ARBA" id="ARBA00022475"/>
    </source>
</evidence>
<proteinExistence type="predicted"/>
<keyword evidence="3 6" id="KW-0812">Transmembrane</keyword>
<feature type="domain" description="DUF202" evidence="7">
    <location>
        <begin position="27"/>
        <end position="93"/>
    </location>
</feature>
<keyword evidence="9" id="KW-1185">Reference proteome</keyword>
<feature type="transmembrane region" description="Helical" evidence="6">
    <location>
        <begin position="66"/>
        <end position="85"/>
    </location>
</feature>
<dbReference type="EMBL" id="CP039291">
    <property type="protein sequence ID" value="QCB94203.1"/>
    <property type="molecule type" value="Genomic_DNA"/>
</dbReference>
<feature type="transmembrane region" description="Helical" evidence="6">
    <location>
        <begin position="36"/>
        <end position="54"/>
    </location>
</feature>
<dbReference type="InterPro" id="IPR003807">
    <property type="entry name" value="DUF202"/>
</dbReference>
<sequence length="127" mass="13238">MDAPAPRPARRRFPALVYATGGEPDARFSLANERTFLAWARTALALLAGGVALEALDPPVEPRLRLAAAVLLVALGTLAPVLAWVGWARAERAMRRSEPLPAPSAFGLLVVGVAVAGLLVLVGLVLA</sequence>
<dbReference type="KEGG" id="celz:E5225_12160"/>
<gene>
    <name evidence="8" type="ORF">E5225_12160</name>
</gene>
<dbReference type="RefSeq" id="WP_135971939.1">
    <property type="nucleotide sequence ID" value="NZ_CP039291.1"/>
</dbReference>
<evidence type="ECO:0000256" key="4">
    <source>
        <dbReference type="ARBA" id="ARBA00022989"/>
    </source>
</evidence>
<evidence type="ECO:0000256" key="3">
    <source>
        <dbReference type="ARBA" id="ARBA00022692"/>
    </source>
</evidence>
<evidence type="ECO:0000259" key="7">
    <source>
        <dbReference type="Pfam" id="PF02656"/>
    </source>
</evidence>
<dbReference type="PANTHER" id="PTHR34187:SF2">
    <property type="entry name" value="DUF202 DOMAIN-CONTAINING PROTEIN"/>
    <property type="match status" value="1"/>
</dbReference>
<evidence type="ECO:0000256" key="1">
    <source>
        <dbReference type="ARBA" id="ARBA00004651"/>
    </source>
</evidence>
<dbReference type="Proteomes" id="UP000296469">
    <property type="component" value="Chromosome"/>
</dbReference>
<dbReference type="GO" id="GO:0005886">
    <property type="term" value="C:plasma membrane"/>
    <property type="evidence" value="ECO:0007669"/>
    <property type="project" value="UniProtKB-SubCell"/>
</dbReference>
<accession>A0A4P7SNL0</accession>
<evidence type="ECO:0000256" key="5">
    <source>
        <dbReference type="ARBA" id="ARBA00023136"/>
    </source>
</evidence>